<feature type="chain" id="PRO_5008990880" description="Outer membrane protein assembly factor BamB" evidence="5">
    <location>
        <begin position="21"/>
        <end position="381"/>
    </location>
</feature>
<evidence type="ECO:0000256" key="2">
    <source>
        <dbReference type="ARBA" id="ARBA00023136"/>
    </source>
</evidence>
<keyword evidence="4" id="KW-0564">Palmitate</keyword>
<evidence type="ECO:0000313" key="7">
    <source>
        <dbReference type="EMBL" id="KND61003.1"/>
    </source>
</evidence>
<comment type="caution">
    <text evidence="7">The sequence shown here is derived from an EMBL/GenBank/DDBJ whole genome shotgun (WGS) entry which is preliminary data.</text>
</comment>
<keyword evidence="3 4" id="KW-0998">Cell outer membrane</keyword>
<accession>A0A0L0MF90</accession>
<dbReference type="PANTHER" id="PTHR34512">
    <property type="entry name" value="CELL SURFACE PROTEIN"/>
    <property type="match status" value="1"/>
</dbReference>
<evidence type="ECO:0000259" key="6">
    <source>
        <dbReference type="Pfam" id="PF13360"/>
    </source>
</evidence>
<sequence length="381" mass="40264">MTLLKRYAVPFACAMTALLAACSSTKDERRIPTPLVDFKPVLTVNQAWKANVGKAGRYLFSPVAVGDYVYAAGANGSVAKIDSKTGQDVWRVKLKDDLSAGVGSDGNLTAVGGLKGQVDVLGPDGKLLWTASAPGEIISPPLVGNDLVIVRTIDGKIIAFNSQTGEQKWIFQLRAVPLNLRVSAGMTFAGNQSVLAGFPGGGFAAINLQTGDAFWQAPVSYPKGVTEVERINDVTGAPSFVGAQTCAVTFQGKIGCFDANNGRPDWQRNFSSSSGLAQDDQIVAAGDDWSVVNAFRATDGTPLWKNDKLKSRDVSVPYILGRAVVLGDYKGFVHFLSADNGEFIGRMPTDGSPIVAAPVLAGNTIVVQTKDGDLYGFRPSN</sequence>
<protein>
    <recommendedName>
        <fullName evidence="4">Outer membrane protein assembly factor BamB</fullName>
    </recommendedName>
</protein>
<dbReference type="PATRIC" id="fig|242163.4.peg.4721"/>
<dbReference type="Pfam" id="PF13360">
    <property type="entry name" value="PQQ_2"/>
    <property type="match status" value="1"/>
</dbReference>
<dbReference type="PANTHER" id="PTHR34512:SF30">
    <property type="entry name" value="OUTER MEMBRANE PROTEIN ASSEMBLY FACTOR BAMB"/>
    <property type="match status" value="1"/>
</dbReference>
<name>A0A0L0MF90_9BURK</name>
<evidence type="ECO:0000256" key="3">
    <source>
        <dbReference type="ARBA" id="ARBA00023237"/>
    </source>
</evidence>
<dbReference type="InterPro" id="IPR018391">
    <property type="entry name" value="PQQ_b-propeller_rpt"/>
</dbReference>
<keyword evidence="8" id="KW-1185">Reference proteome</keyword>
<dbReference type="PROSITE" id="PS51257">
    <property type="entry name" value="PROKAR_LIPOPROTEIN"/>
    <property type="match status" value="1"/>
</dbReference>
<dbReference type="SMART" id="SM00564">
    <property type="entry name" value="PQQ"/>
    <property type="match status" value="3"/>
</dbReference>
<dbReference type="InterPro" id="IPR015943">
    <property type="entry name" value="WD40/YVTN_repeat-like_dom_sf"/>
</dbReference>
<evidence type="ECO:0000256" key="4">
    <source>
        <dbReference type="HAMAP-Rule" id="MF_00923"/>
    </source>
</evidence>
<feature type="domain" description="Pyrrolo-quinoline quinone repeat" evidence="6">
    <location>
        <begin position="75"/>
        <end position="306"/>
    </location>
</feature>
<comment type="similarity">
    <text evidence="4">Belongs to the BamB family.</text>
</comment>
<dbReference type="GO" id="GO:0043165">
    <property type="term" value="P:Gram-negative-bacterium-type cell outer membrane assembly"/>
    <property type="evidence" value="ECO:0007669"/>
    <property type="project" value="UniProtKB-UniRule"/>
</dbReference>
<dbReference type="Proteomes" id="UP000036959">
    <property type="component" value="Unassembled WGS sequence"/>
</dbReference>
<proteinExistence type="inferred from homology"/>
<dbReference type="InterPro" id="IPR011047">
    <property type="entry name" value="Quinoprotein_ADH-like_sf"/>
</dbReference>
<dbReference type="GO" id="GO:0051205">
    <property type="term" value="P:protein insertion into membrane"/>
    <property type="evidence" value="ECO:0007669"/>
    <property type="project" value="UniProtKB-UniRule"/>
</dbReference>
<dbReference type="AlphaFoldDB" id="A0A0L0MF90"/>
<feature type="signal peptide" evidence="5">
    <location>
        <begin position="1"/>
        <end position="20"/>
    </location>
</feature>
<dbReference type="InterPro" id="IPR002372">
    <property type="entry name" value="PQQ_rpt_dom"/>
</dbReference>
<keyword evidence="4" id="KW-0449">Lipoprotein</keyword>
<evidence type="ECO:0000313" key="8">
    <source>
        <dbReference type="Proteomes" id="UP000036959"/>
    </source>
</evidence>
<dbReference type="HAMAP" id="MF_00923">
    <property type="entry name" value="OM_assembly_BamB"/>
    <property type="match status" value="1"/>
</dbReference>
<dbReference type="RefSeq" id="WP_050453086.1">
    <property type="nucleotide sequence ID" value="NZ_LFJJ01000036.1"/>
</dbReference>
<keyword evidence="1 4" id="KW-0732">Signal</keyword>
<evidence type="ECO:0000256" key="5">
    <source>
        <dbReference type="SAM" id="SignalP"/>
    </source>
</evidence>
<reference evidence="8" key="1">
    <citation type="submission" date="2015-06" db="EMBL/GenBank/DDBJ databases">
        <title>Comparative genomics of Burkholderia leaf nodule symbionts.</title>
        <authorList>
            <person name="Carlier A."/>
            <person name="Eberl L."/>
            <person name="Pinto-Carbo M."/>
        </authorList>
    </citation>
    <scope>NUCLEOTIDE SEQUENCE [LARGE SCALE GENOMIC DNA]</scope>
    <source>
        <strain evidence="8">UZHbot4</strain>
    </source>
</reference>
<keyword evidence="2 4" id="KW-0472">Membrane</keyword>
<comment type="function">
    <text evidence="4">Part of the outer membrane protein assembly complex, which is involved in assembly and insertion of beta-barrel proteins into the outer membrane.</text>
</comment>
<dbReference type="OrthoDB" id="5173551at2"/>
<dbReference type="InterPro" id="IPR017687">
    <property type="entry name" value="BamB"/>
</dbReference>
<organism evidence="7 8">
    <name type="scientific">Candidatus Burkholderia verschuerenii</name>
    <dbReference type="NCBI Taxonomy" id="242163"/>
    <lineage>
        <taxon>Bacteria</taxon>
        <taxon>Pseudomonadati</taxon>
        <taxon>Pseudomonadota</taxon>
        <taxon>Betaproteobacteria</taxon>
        <taxon>Burkholderiales</taxon>
        <taxon>Burkholderiaceae</taxon>
        <taxon>Burkholderia</taxon>
    </lineage>
</organism>
<dbReference type="GO" id="GO:0009279">
    <property type="term" value="C:cell outer membrane"/>
    <property type="evidence" value="ECO:0007669"/>
    <property type="project" value="UniProtKB-SubCell"/>
</dbReference>
<gene>
    <name evidence="4" type="primary">bamB</name>
    <name evidence="7" type="ORF">BVER_02845</name>
</gene>
<dbReference type="SUPFAM" id="SSF50998">
    <property type="entry name" value="Quinoprotein alcohol dehydrogenase-like"/>
    <property type="match status" value="1"/>
</dbReference>
<dbReference type="EMBL" id="LFJJ01000036">
    <property type="protein sequence ID" value="KND61003.1"/>
    <property type="molecule type" value="Genomic_DNA"/>
</dbReference>
<comment type="subunit">
    <text evidence="4">Part of the Bam complex.</text>
</comment>
<evidence type="ECO:0000256" key="1">
    <source>
        <dbReference type="ARBA" id="ARBA00022729"/>
    </source>
</evidence>
<comment type="subcellular location">
    <subcellularLocation>
        <location evidence="4">Cell outer membrane</location>
        <topology evidence="4">Lipid-anchor</topology>
    </subcellularLocation>
</comment>
<dbReference type="NCBIfam" id="TIGR03300">
    <property type="entry name" value="assembly_YfgL"/>
    <property type="match status" value="1"/>
</dbReference>
<dbReference type="Gene3D" id="2.130.10.10">
    <property type="entry name" value="YVTN repeat-like/Quinoprotein amine dehydrogenase"/>
    <property type="match status" value="1"/>
</dbReference>